<feature type="binding site" evidence="4">
    <location>
        <position position="168"/>
    </location>
    <ligand>
        <name>Mg(2+)</name>
        <dbReference type="ChEBI" id="CHEBI:18420"/>
    </ligand>
</feature>
<dbReference type="InterPro" id="IPR036849">
    <property type="entry name" value="Enolase-like_C_sf"/>
</dbReference>
<evidence type="ECO:0000256" key="3">
    <source>
        <dbReference type="ARBA" id="ARBA00023239"/>
    </source>
</evidence>
<dbReference type="SFLD" id="SFLDG00180">
    <property type="entry name" value="muconate_cycloisomerase"/>
    <property type="match status" value="1"/>
</dbReference>
<dbReference type="Gene3D" id="3.20.20.120">
    <property type="entry name" value="Enolase-like C-terminal domain"/>
    <property type="match status" value="1"/>
</dbReference>
<protein>
    <recommendedName>
        <fullName evidence="4">o-succinylbenzoate synthase</fullName>
        <shortName evidence="4">OSB synthase</shortName>
        <shortName evidence="4">OSBS</shortName>
        <ecNumber evidence="4">4.2.1.113</ecNumber>
    </recommendedName>
    <alternativeName>
        <fullName evidence="4">4-(2'-carboxyphenyl)-4-oxybutyric acid synthase</fullName>
    </alternativeName>
    <alternativeName>
        <fullName evidence="4">o-succinylbenzoic acid synthase</fullName>
    </alternativeName>
</protein>
<dbReference type="GO" id="GO:0000287">
    <property type="term" value="F:magnesium ion binding"/>
    <property type="evidence" value="ECO:0007669"/>
    <property type="project" value="UniProtKB-UniRule"/>
</dbReference>
<dbReference type="PANTHER" id="PTHR48073:SF2">
    <property type="entry name" value="O-SUCCINYLBENZOATE SYNTHASE"/>
    <property type="match status" value="1"/>
</dbReference>
<dbReference type="PANTHER" id="PTHR48073">
    <property type="entry name" value="O-SUCCINYLBENZOATE SYNTHASE-RELATED"/>
    <property type="match status" value="1"/>
</dbReference>
<dbReference type="SFLD" id="SFLDS00001">
    <property type="entry name" value="Enolase"/>
    <property type="match status" value="1"/>
</dbReference>
<dbReference type="HAMAP" id="MF_00470">
    <property type="entry name" value="MenC_1"/>
    <property type="match status" value="1"/>
</dbReference>
<dbReference type="AlphaFoldDB" id="A0AAJ1F783"/>
<feature type="active site" description="Proton acceptor" evidence="4">
    <location>
        <position position="243"/>
    </location>
</feature>
<organism evidence="6 7">
    <name type="scientific">Varibaculum cambriense</name>
    <dbReference type="NCBI Taxonomy" id="184870"/>
    <lineage>
        <taxon>Bacteria</taxon>
        <taxon>Bacillati</taxon>
        <taxon>Actinomycetota</taxon>
        <taxon>Actinomycetes</taxon>
        <taxon>Actinomycetales</taxon>
        <taxon>Actinomycetaceae</taxon>
        <taxon>Varibaculum</taxon>
    </lineage>
</organism>
<name>A0AAJ1F783_9ACTO</name>
<dbReference type="SUPFAM" id="SSF51604">
    <property type="entry name" value="Enolase C-terminal domain-like"/>
    <property type="match status" value="1"/>
</dbReference>
<dbReference type="Pfam" id="PF13378">
    <property type="entry name" value="MR_MLE_C"/>
    <property type="match status" value="1"/>
</dbReference>
<accession>A0AAJ1F783</accession>
<comment type="caution">
    <text evidence="6">The sequence shown here is derived from an EMBL/GenBank/DDBJ whole genome shotgun (WGS) entry which is preliminary data.</text>
</comment>
<dbReference type="SFLD" id="SFLDF00009">
    <property type="entry name" value="o-succinylbenzoate_synthase"/>
    <property type="match status" value="1"/>
</dbReference>
<comment type="similarity">
    <text evidence="4">Belongs to the mandelate racemase/muconate lactonizing enzyme family. MenC type 1 subfamily.</text>
</comment>
<dbReference type="RefSeq" id="WP_024059459.1">
    <property type="nucleotide sequence ID" value="NZ_JAKNHJ010000002.1"/>
</dbReference>
<keyword evidence="3 4" id="KW-0456">Lyase</keyword>
<comment type="pathway">
    <text evidence="4">Quinol/quinone metabolism; 1,4-dihydroxy-2-naphthoate biosynthesis; 1,4-dihydroxy-2-naphthoate from chorismate: step 4/7.</text>
</comment>
<dbReference type="Pfam" id="PF18374">
    <property type="entry name" value="Enolase_like_N"/>
    <property type="match status" value="1"/>
</dbReference>
<gene>
    <name evidence="4" type="primary">menC</name>
    <name evidence="6" type="ORF">L0M99_01250</name>
</gene>
<reference evidence="6" key="1">
    <citation type="submission" date="2022-01" db="EMBL/GenBank/DDBJ databases">
        <title>Collection of gut derived symbiotic bacterial strains cultured from healthy donors.</title>
        <authorList>
            <person name="Lin H."/>
            <person name="Kohout C."/>
            <person name="Waligurski E."/>
            <person name="Pamer E.G."/>
        </authorList>
    </citation>
    <scope>NUCLEOTIDE SEQUENCE</scope>
    <source>
        <strain evidence="6">DFI.7.46</strain>
    </source>
</reference>
<keyword evidence="1 4" id="KW-0479">Metal-binding</keyword>
<evidence type="ECO:0000256" key="2">
    <source>
        <dbReference type="ARBA" id="ARBA00022842"/>
    </source>
</evidence>
<dbReference type="EC" id="4.2.1.113" evidence="4"/>
<dbReference type="InterPro" id="IPR013342">
    <property type="entry name" value="Mandelate_racemase_C"/>
</dbReference>
<comment type="function">
    <text evidence="4">Converts 2-succinyl-6-hydroxy-2,4-cyclohexadiene-1-carboxylate (SHCHC) to 2-succinylbenzoate (OSB).</text>
</comment>
<comment type="catalytic activity">
    <reaction evidence="4">
        <text>(1R,6R)-6-hydroxy-2-succinyl-cyclohexa-2,4-diene-1-carboxylate = 2-succinylbenzoate + H2O</text>
        <dbReference type="Rhea" id="RHEA:10196"/>
        <dbReference type="ChEBI" id="CHEBI:15377"/>
        <dbReference type="ChEBI" id="CHEBI:18325"/>
        <dbReference type="ChEBI" id="CHEBI:58689"/>
        <dbReference type="EC" id="4.2.1.113"/>
    </reaction>
</comment>
<dbReference type="InterPro" id="IPR010196">
    <property type="entry name" value="OSB_synthase_MenC1"/>
</dbReference>
<feature type="domain" description="Mandelate racemase/muconate lactonizing enzyme C-terminal" evidence="5">
    <location>
        <begin position="114"/>
        <end position="215"/>
    </location>
</feature>
<dbReference type="GO" id="GO:0009234">
    <property type="term" value="P:menaquinone biosynthetic process"/>
    <property type="evidence" value="ECO:0007669"/>
    <property type="project" value="UniProtKB-UniRule"/>
</dbReference>
<dbReference type="SMART" id="SM00922">
    <property type="entry name" value="MR_MLE"/>
    <property type="match status" value="1"/>
</dbReference>
<feature type="active site" description="Proton donor" evidence="4">
    <location>
        <position position="133"/>
    </location>
</feature>
<evidence type="ECO:0000313" key="6">
    <source>
        <dbReference type="EMBL" id="MCG4617123.1"/>
    </source>
</evidence>
<dbReference type="GO" id="GO:0043748">
    <property type="term" value="F:O-succinylbenzoate synthase activity"/>
    <property type="evidence" value="ECO:0007669"/>
    <property type="project" value="UniProtKB-EC"/>
</dbReference>
<comment type="cofactor">
    <cofactor evidence="4">
        <name>a divalent metal cation</name>
        <dbReference type="ChEBI" id="CHEBI:60240"/>
    </cofactor>
</comment>
<feature type="binding site" evidence="4">
    <location>
        <position position="196"/>
    </location>
    <ligand>
        <name>Mg(2+)</name>
        <dbReference type="ChEBI" id="CHEBI:18420"/>
    </ligand>
</feature>
<keyword evidence="2 4" id="KW-0460">Magnesium</keyword>
<dbReference type="InterPro" id="IPR029065">
    <property type="entry name" value="Enolase_C-like"/>
</dbReference>
<evidence type="ECO:0000259" key="5">
    <source>
        <dbReference type="SMART" id="SM00922"/>
    </source>
</evidence>
<dbReference type="Proteomes" id="UP001200537">
    <property type="component" value="Unassembled WGS sequence"/>
</dbReference>
<dbReference type="NCBIfam" id="NF002782">
    <property type="entry name" value="PRK02901.1"/>
    <property type="match status" value="1"/>
</dbReference>
<dbReference type="EMBL" id="JAKNHJ010000002">
    <property type="protein sequence ID" value="MCG4617123.1"/>
    <property type="molecule type" value="Genomic_DNA"/>
</dbReference>
<proteinExistence type="inferred from homology"/>
<evidence type="ECO:0000256" key="4">
    <source>
        <dbReference type="HAMAP-Rule" id="MF_00470"/>
    </source>
</evidence>
<feature type="binding site" evidence="4">
    <location>
        <position position="219"/>
    </location>
    <ligand>
        <name>Mg(2+)</name>
        <dbReference type="ChEBI" id="CHEBI:18420"/>
    </ligand>
</feature>
<evidence type="ECO:0000313" key="7">
    <source>
        <dbReference type="Proteomes" id="UP001200537"/>
    </source>
</evidence>
<dbReference type="CDD" id="cd03320">
    <property type="entry name" value="OSBS"/>
    <property type="match status" value="1"/>
</dbReference>
<evidence type="ECO:0000256" key="1">
    <source>
        <dbReference type="ARBA" id="ARBA00022723"/>
    </source>
</evidence>
<sequence length="360" mass="39311">MAGNISDPMLVEVPQVQVSDLGKLFENSEFPAIDIDQALVYSLPLVNRFRRIIVREGVLLRSGNRWGEFAPFWDYGPHESKRWLWSTVNALTEPEPQIVRDSVPVNVTVPVVSPKRATEIVEQSGGCRTAKVKVADRGTELADDVERIKAVRAALENQFGGNYRIRVDANGAWNLAEAKEAIAALDEAAGELEYVEQPCKSARELLELRGATSVPIAVDELIRRSPDPLADLPAGCADVMVVKIQPLGGVSAVIDLAKKANERGLEVVVSSAVDSAVGIGLGVRAGAAMTRLPHACGLATSQLLKSDVSRQPWQVRDGQLEVREVEINTDLISAPDNDNRRDLVNRWSQRMRDVAEVASR</sequence>
<comment type="pathway">
    <text evidence="4">Quinol/quinone metabolism; menaquinone biosynthesis.</text>
</comment>
<keyword evidence="4" id="KW-0474">Menaquinone biosynthesis</keyword>